<name>A0ABY7D3G1_9BASI</name>
<proteinExistence type="predicted"/>
<feature type="region of interest" description="Disordered" evidence="1">
    <location>
        <begin position="102"/>
        <end position="215"/>
    </location>
</feature>
<sequence length="215" mass="23475">MSNNPAAEHPAQSDKPPTAQSAMAVEDLTSPNTPSAPPSPTTSDSDTARPTLDGTTLASSAYSRSESNFSDLTEVPWDVGLRRALHRLAMMRSNSYPPLPAPIPMAEERPSPGASSVWYSTNDGGPVFATFDEDGHPIRPETPTERPFIRPSLPSPWGSRPASRESSTERRGATTYCPFEMEEDWLEGGTGFTVPTPPRQIPENLYPVRRPRQEI</sequence>
<dbReference type="Proteomes" id="UP001164743">
    <property type="component" value="Chromosome 15A"/>
</dbReference>
<feature type="region of interest" description="Disordered" evidence="1">
    <location>
        <begin position="1"/>
        <end position="76"/>
    </location>
</feature>
<evidence type="ECO:0000313" key="2">
    <source>
        <dbReference type="EMBL" id="WAQ91951.1"/>
    </source>
</evidence>
<evidence type="ECO:0000256" key="1">
    <source>
        <dbReference type="SAM" id="MobiDB-lite"/>
    </source>
</evidence>
<feature type="compositionally biased region" description="Basic and acidic residues" evidence="1">
    <location>
        <begin position="133"/>
        <end position="148"/>
    </location>
</feature>
<feature type="compositionally biased region" description="Polar residues" evidence="1">
    <location>
        <begin position="113"/>
        <end position="123"/>
    </location>
</feature>
<accession>A0ABY7D3G1</accession>
<dbReference type="GeneID" id="77804436"/>
<feature type="compositionally biased region" description="Low complexity" evidence="1">
    <location>
        <begin position="41"/>
        <end position="51"/>
    </location>
</feature>
<protein>
    <submittedName>
        <fullName evidence="2">Uncharacterized protein</fullName>
    </submittedName>
</protein>
<gene>
    <name evidence="2" type="ORF">PtA15_15A344</name>
</gene>
<keyword evidence="3" id="KW-1185">Reference proteome</keyword>
<feature type="compositionally biased region" description="Basic and acidic residues" evidence="1">
    <location>
        <begin position="162"/>
        <end position="172"/>
    </location>
</feature>
<dbReference type="RefSeq" id="XP_053027506.1">
    <property type="nucleotide sequence ID" value="XM_053163541.1"/>
</dbReference>
<evidence type="ECO:0000313" key="3">
    <source>
        <dbReference type="Proteomes" id="UP001164743"/>
    </source>
</evidence>
<dbReference type="EMBL" id="CP110435">
    <property type="protein sequence ID" value="WAQ91951.1"/>
    <property type="molecule type" value="Genomic_DNA"/>
</dbReference>
<feature type="compositionally biased region" description="Polar residues" evidence="1">
    <location>
        <begin position="53"/>
        <end position="71"/>
    </location>
</feature>
<reference evidence="2" key="1">
    <citation type="submission" date="2022-10" db="EMBL/GenBank/DDBJ databases">
        <title>Puccinia triticina Genome sequencing and assembly.</title>
        <authorList>
            <person name="Li C."/>
        </authorList>
    </citation>
    <scope>NUCLEOTIDE SEQUENCE</scope>
    <source>
        <strain evidence="2">Pt15</strain>
    </source>
</reference>
<organism evidence="2 3">
    <name type="scientific">Puccinia triticina</name>
    <dbReference type="NCBI Taxonomy" id="208348"/>
    <lineage>
        <taxon>Eukaryota</taxon>
        <taxon>Fungi</taxon>
        <taxon>Dikarya</taxon>
        <taxon>Basidiomycota</taxon>
        <taxon>Pucciniomycotina</taxon>
        <taxon>Pucciniomycetes</taxon>
        <taxon>Pucciniales</taxon>
        <taxon>Pucciniaceae</taxon>
        <taxon>Puccinia</taxon>
    </lineage>
</organism>